<evidence type="ECO:0000256" key="4">
    <source>
        <dbReference type="ARBA" id="ARBA00022630"/>
    </source>
</evidence>
<evidence type="ECO:0000256" key="2">
    <source>
        <dbReference type="ARBA" id="ARBA00008312"/>
    </source>
</evidence>
<keyword evidence="12" id="KW-1185">Reference proteome</keyword>
<dbReference type="PANTHER" id="PTHR47878:SF1">
    <property type="entry name" value="FLAVODOXIN_FERREDOXIN--NADP REDUCTASE"/>
    <property type="match status" value="1"/>
</dbReference>
<proteinExistence type="inferred from homology"/>
<dbReference type="InterPro" id="IPR008333">
    <property type="entry name" value="Cbr1-like_FAD-bd_dom"/>
</dbReference>
<dbReference type="Gene3D" id="2.40.30.10">
    <property type="entry name" value="Translation factors"/>
    <property type="match status" value="1"/>
</dbReference>
<dbReference type="InterPro" id="IPR001709">
    <property type="entry name" value="Flavoprot_Pyr_Nucl_cyt_Rdtase"/>
</dbReference>
<dbReference type="GO" id="GO:0042167">
    <property type="term" value="P:heme catabolic process"/>
    <property type="evidence" value="ECO:0007669"/>
    <property type="project" value="TreeGrafter"/>
</dbReference>
<keyword evidence="8" id="KW-0560">Oxidoreductase</keyword>
<evidence type="ECO:0000313" key="12">
    <source>
        <dbReference type="Proteomes" id="UP001151234"/>
    </source>
</evidence>
<reference evidence="11" key="1">
    <citation type="submission" date="2022-11" db="EMBL/GenBank/DDBJ databases">
        <title>Draft genome sequence of Hoeflea poritis E7-10 and Hoeflea prorocentri PM5-8, separated from scleractinian coral Porites lutea and marine dinoflagellate.</title>
        <authorList>
            <person name="Zhang G."/>
            <person name="Wei Q."/>
            <person name="Cai L."/>
        </authorList>
    </citation>
    <scope>NUCLEOTIDE SEQUENCE</scope>
    <source>
        <strain evidence="11">PM5-8</strain>
    </source>
</reference>
<sequence>MKTFNEETVLSVHHWNDTLFSFKTTRDAGFRFRNGEFTMLGLEVDGRPLLRAYSMASANHEENLEFFSIKVPDGPLTSRLQHLKEGQSILVGTKPTGTLVTDHLLPGKNLYLLGTGTGLAPFLSLIKDPTVYESFEKIVLVHGVRFIKDLAYSDYIAGELPANEYFGDMVREQLTYYPTVTREPYVHNGRITELMESGKLFDDIGLPQIDKDNDRVILCGGPQMLEDTRSFFEARGFTEGTRANAGSFLIEKAFVEK</sequence>
<dbReference type="InterPro" id="IPR001433">
    <property type="entry name" value="OxRdtase_FAD/NAD-bd"/>
</dbReference>
<keyword evidence="5" id="KW-0547">Nucleotide-binding</keyword>
<dbReference type="AlphaFoldDB" id="A0A9X3ZHW1"/>
<evidence type="ECO:0000256" key="5">
    <source>
        <dbReference type="ARBA" id="ARBA00022741"/>
    </source>
</evidence>
<comment type="caution">
    <text evidence="11">The sequence shown here is derived from an EMBL/GenBank/DDBJ whole genome shotgun (WGS) entry which is preliminary data.</text>
</comment>
<organism evidence="11 12">
    <name type="scientific">Hoeflea prorocentri</name>
    <dbReference type="NCBI Taxonomy" id="1922333"/>
    <lineage>
        <taxon>Bacteria</taxon>
        <taxon>Pseudomonadati</taxon>
        <taxon>Pseudomonadota</taxon>
        <taxon>Alphaproteobacteria</taxon>
        <taxon>Hyphomicrobiales</taxon>
        <taxon>Rhizobiaceae</taxon>
        <taxon>Hoeflea</taxon>
    </lineage>
</organism>
<evidence type="ECO:0000256" key="1">
    <source>
        <dbReference type="ARBA" id="ARBA00001974"/>
    </source>
</evidence>
<dbReference type="GO" id="GO:0000166">
    <property type="term" value="F:nucleotide binding"/>
    <property type="evidence" value="ECO:0007669"/>
    <property type="project" value="UniProtKB-KW"/>
</dbReference>
<protein>
    <recommendedName>
        <fullName evidence="3">ferredoxin--NADP(+) reductase</fullName>
        <ecNumber evidence="3">1.18.1.2</ecNumber>
    </recommendedName>
</protein>
<comment type="catalytic activity">
    <reaction evidence="9">
        <text>2 reduced [2Fe-2S]-[ferredoxin] + NADP(+) + H(+) = 2 oxidized [2Fe-2S]-[ferredoxin] + NADPH</text>
        <dbReference type="Rhea" id="RHEA:20125"/>
        <dbReference type="Rhea" id="RHEA-COMP:10000"/>
        <dbReference type="Rhea" id="RHEA-COMP:10001"/>
        <dbReference type="ChEBI" id="CHEBI:15378"/>
        <dbReference type="ChEBI" id="CHEBI:33737"/>
        <dbReference type="ChEBI" id="CHEBI:33738"/>
        <dbReference type="ChEBI" id="CHEBI:57783"/>
        <dbReference type="ChEBI" id="CHEBI:58349"/>
        <dbReference type="EC" id="1.18.1.2"/>
    </reaction>
</comment>
<dbReference type="InterPro" id="IPR017938">
    <property type="entry name" value="Riboflavin_synthase-like_b-brl"/>
</dbReference>
<dbReference type="PRINTS" id="PR00410">
    <property type="entry name" value="PHEHYDRXLASE"/>
</dbReference>
<dbReference type="InterPro" id="IPR017927">
    <property type="entry name" value="FAD-bd_FR_type"/>
</dbReference>
<keyword evidence="7" id="KW-0521">NADP</keyword>
<dbReference type="SUPFAM" id="SSF63380">
    <property type="entry name" value="Riboflavin synthase domain-like"/>
    <property type="match status" value="1"/>
</dbReference>
<dbReference type="PRINTS" id="PR00371">
    <property type="entry name" value="FPNCR"/>
</dbReference>
<dbReference type="CDD" id="cd06195">
    <property type="entry name" value="FNR1"/>
    <property type="match status" value="1"/>
</dbReference>
<name>A0A9X3ZHW1_9HYPH</name>
<dbReference type="PANTHER" id="PTHR47878">
    <property type="entry name" value="OXIDOREDUCTASE FAD/NAD(P)-BINDING DOMAIN PROTEIN"/>
    <property type="match status" value="1"/>
</dbReference>
<dbReference type="FunFam" id="2.40.30.10:FF:000018">
    <property type="entry name" value="Ferredoxin--NADP(+) reductase"/>
    <property type="match status" value="1"/>
</dbReference>
<dbReference type="InterPro" id="IPR039261">
    <property type="entry name" value="FNR_nucleotide-bd"/>
</dbReference>
<dbReference type="SUPFAM" id="SSF52343">
    <property type="entry name" value="Ferredoxin reductase-like, C-terminal NADP-linked domain"/>
    <property type="match status" value="1"/>
</dbReference>
<dbReference type="EC" id="1.18.1.2" evidence="3"/>
<dbReference type="Gene3D" id="3.40.50.80">
    <property type="entry name" value="Nucleotide-binding domain of ferredoxin-NADP reductase (FNR) module"/>
    <property type="match status" value="1"/>
</dbReference>
<dbReference type="GO" id="GO:0004324">
    <property type="term" value="F:ferredoxin-NADP+ reductase activity"/>
    <property type="evidence" value="ECO:0007669"/>
    <property type="project" value="UniProtKB-EC"/>
</dbReference>
<dbReference type="RefSeq" id="WP_267990410.1">
    <property type="nucleotide sequence ID" value="NZ_JAPJZI010000001.1"/>
</dbReference>
<evidence type="ECO:0000256" key="7">
    <source>
        <dbReference type="ARBA" id="ARBA00022857"/>
    </source>
</evidence>
<keyword evidence="4" id="KW-0285">Flavoprotein</keyword>
<gene>
    <name evidence="11" type="ORF">OQ273_10315</name>
</gene>
<evidence type="ECO:0000313" key="11">
    <source>
        <dbReference type="EMBL" id="MDA5398965.1"/>
    </source>
</evidence>
<keyword evidence="6" id="KW-0274">FAD</keyword>
<comment type="cofactor">
    <cofactor evidence="1">
        <name>FAD</name>
        <dbReference type="ChEBI" id="CHEBI:57692"/>
    </cofactor>
</comment>
<evidence type="ECO:0000259" key="10">
    <source>
        <dbReference type="PROSITE" id="PS51384"/>
    </source>
</evidence>
<dbReference type="PROSITE" id="PS51384">
    <property type="entry name" value="FAD_FR"/>
    <property type="match status" value="1"/>
</dbReference>
<feature type="domain" description="FAD-binding FR-type" evidence="10">
    <location>
        <begin position="2"/>
        <end position="102"/>
    </location>
</feature>
<dbReference type="Pfam" id="PF00175">
    <property type="entry name" value="NAD_binding_1"/>
    <property type="match status" value="1"/>
</dbReference>
<dbReference type="Pfam" id="PF00970">
    <property type="entry name" value="FAD_binding_6"/>
    <property type="match status" value="1"/>
</dbReference>
<evidence type="ECO:0000256" key="3">
    <source>
        <dbReference type="ARBA" id="ARBA00013223"/>
    </source>
</evidence>
<dbReference type="InterPro" id="IPR051930">
    <property type="entry name" value="FNR_type-1"/>
</dbReference>
<dbReference type="InterPro" id="IPR033892">
    <property type="entry name" value="FNR_bac"/>
</dbReference>
<evidence type="ECO:0000256" key="8">
    <source>
        <dbReference type="ARBA" id="ARBA00023002"/>
    </source>
</evidence>
<dbReference type="GO" id="GO:0034599">
    <property type="term" value="P:cellular response to oxidative stress"/>
    <property type="evidence" value="ECO:0007669"/>
    <property type="project" value="TreeGrafter"/>
</dbReference>
<dbReference type="Proteomes" id="UP001151234">
    <property type="component" value="Unassembled WGS sequence"/>
</dbReference>
<accession>A0A9X3ZHW1</accession>
<evidence type="ECO:0000256" key="6">
    <source>
        <dbReference type="ARBA" id="ARBA00022827"/>
    </source>
</evidence>
<comment type="similarity">
    <text evidence="2">Belongs to the ferredoxin--NADP reductase type 1 family.</text>
</comment>
<evidence type="ECO:0000256" key="9">
    <source>
        <dbReference type="ARBA" id="ARBA00047776"/>
    </source>
</evidence>
<dbReference type="EMBL" id="JAPJZI010000001">
    <property type="protein sequence ID" value="MDA5398965.1"/>
    <property type="molecule type" value="Genomic_DNA"/>
</dbReference>